<feature type="transmembrane region" description="Helical" evidence="2">
    <location>
        <begin position="34"/>
        <end position="53"/>
    </location>
</feature>
<name>A0ABN9VUL0_9DINO</name>
<keyword evidence="2" id="KW-0472">Membrane</keyword>
<evidence type="ECO:0000256" key="2">
    <source>
        <dbReference type="SAM" id="Phobius"/>
    </source>
</evidence>
<feature type="region of interest" description="Disordered" evidence="1">
    <location>
        <begin position="1"/>
        <end position="27"/>
    </location>
</feature>
<keyword evidence="2" id="KW-0812">Transmembrane</keyword>
<organism evidence="3 4">
    <name type="scientific">Prorocentrum cordatum</name>
    <dbReference type="NCBI Taxonomy" id="2364126"/>
    <lineage>
        <taxon>Eukaryota</taxon>
        <taxon>Sar</taxon>
        <taxon>Alveolata</taxon>
        <taxon>Dinophyceae</taxon>
        <taxon>Prorocentrales</taxon>
        <taxon>Prorocentraceae</taxon>
        <taxon>Prorocentrum</taxon>
    </lineage>
</organism>
<feature type="compositionally biased region" description="Basic and acidic residues" evidence="1">
    <location>
        <begin position="9"/>
        <end position="21"/>
    </location>
</feature>
<reference evidence="3" key="1">
    <citation type="submission" date="2023-10" db="EMBL/GenBank/DDBJ databases">
        <authorList>
            <person name="Chen Y."/>
            <person name="Shah S."/>
            <person name="Dougan E. K."/>
            <person name="Thang M."/>
            <person name="Chan C."/>
        </authorList>
    </citation>
    <scope>NUCLEOTIDE SEQUENCE [LARGE SCALE GENOMIC DNA]</scope>
</reference>
<feature type="non-terminal residue" evidence="3">
    <location>
        <position position="1"/>
    </location>
</feature>
<gene>
    <name evidence="3" type="ORF">PCOR1329_LOCUS60478</name>
</gene>
<evidence type="ECO:0000313" key="3">
    <source>
        <dbReference type="EMBL" id="CAK0875935.1"/>
    </source>
</evidence>
<proteinExistence type="predicted"/>
<keyword evidence="2" id="KW-1133">Transmembrane helix</keyword>
<evidence type="ECO:0000313" key="4">
    <source>
        <dbReference type="Proteomes" id="UP001189429"/>
    </source>
</evidence>
<keyword evidence="4" id="KW-1185">Reference proteome</keyword>
<dbReference type="Proteomes" id="UP001189429">
    <property type="component" value="Unassembled WGS sequence"/>
</dbReference>
<sequence>AEGDAPDGEAPRAEFSRRSRDEDVDDPSDPPLAIWEWVLAGGVLLTIWCISVWRHNRREWLQALPLAIWQEHRDYVAPMGLLLSPFFFGNVPFKEVVQWMRTAIKEYE</sequence>
<accession>A0ABN9VUL0</accession>
<evidence type="ECO:0000256" key="1">
    <source>
        <dbReference type="SAM" id="MobiDB-lite"/>
    </source>
</evidence>
<dbReference type="EMBL" id="CAUYUJ010017574">
    <property type="protein sequence ID" value="CAK0875935.1"/>
    <property type="molecule type" value="Genomic_DNA"/>
</dbReference>
<protein>
    <submittedName>
        <fullName evidence="3">Uncharacterized protein</fullName>
    </submittedName>
</protein>
<comment type="caution">
    <text evidence="3">The sequence shown here is derived from an EMBL/GenBank/DDBJ whole genome shotgun (WGS) entry which is preliminary data.</text>
</comment>